<dbReference type="PANTHER" id="PTHR23526:SF2">
    <property type="entry name" value="MAJOR FACILITATOR SUPERFAMILY (MFS) PROFILE DOMAIN-CONTAINING PROTEIN"/>
    <property type="match status" value="1"/>
</dbReference>
<feature type="transmembrane region" description="Helical" evidence="1">
    <location>
        <begin position="125"/>
        <end position="144"/>
    </location>
</feature>
<protein>
    <recommendedName>
        <fullName evidence="3">Major facilitator superfamily (MFS) profile domain-containing protein</fullName>
    </recommendedName>
</protein>
<accession>A0A382RBY4</accession>
<keyword evidence="1" id="KW-0472">Membrane</keyword>
<dbReference type="InterPro" id="IPR036259">
    <property type="entry name" value="MFS_trans_sf"/>
</dbReference>
<proteinExistence type="predicted"/>
<reference evidence="2" key="1">
    <citation type="submission" date="2018-05" db="EMBL/GenBank/DDBJ databases">
        <authorList>
            <person name="Lanie J.A."/>
            <person name="Ng W.-L."/>
            <person name="Kazmierczak K.M."/>
            <person name="Andrzejewski T.M."/>
            <person name="Davidsen T.M."/>
            <person name="Wayne K.J."/>
            <person name="Tettelin H."/>
            <person name="Glass J.I."/>
            <person name="Rusch D."/>
            <person name="Podicherti R."/>
            <person name="Tsui H.-C.T."/>
            <person name="Winkler M.E."/>
        </authorList>
    </citation>
    <scope>NUCLEOTIDE SEQUENCE</scope>
</reference>
<dbReference type="EMBL" id="UINC01120265">
    <property type="protein sequence ID" value="SVC94647.1"/>
    <property type="molecule type" value="Genomic_DNA"/>
</dbReference>
<feature type="non-terminal residue" evidence="2">
    <location>
        <position position="182"/>
    </location>
</feature>
<dbReference type="SUPFAM" id="SSF103473">
    <property type="entry name" value="MFS general substrate transporter"/>
    <property type="match status" value="1"/>
</dbReference>
<dbReference type="PANTHER" id="PTHR23526">
    <property type="entry name" value="INTEGRAL MEMBRANE TRANSPORT PROTEIN-RELATED"/>
    <property type="match status" value="1"/>
</dbReference>
<keyword evidence="1" id="KW-0812">Transmembrane</keyword>
<evidence type="ECO:0000313" key="2">
    <source>
        <dbReference type="EMBL" id="SVC94647.1"/>
    </source>
</evidence>
<dbReference type="Gene3D" id="1.20.1250.20">
    <property type="entry name" value="MFS general substrate transporter like domains"/>
    <property type="match status" value="1"/>
</dbReference>
<feature type="transmembrane region" description="Helical" evidence="1">
    <location>
        <begin position="15"/>
        <end position="35"/>
    </location>
</feature>
<name>A0A382RBY4_9ZZZZ</name>
<evidence type="ECO:0008006" key="3">
    <source>
        <dbReference type="Google" id="ProtNLM"/>
    </source>
</evidence>
<dbReference type="AlphaFoldDB" id="A0A382RBY4"/>
<dbReference type="InterPro" id="IPR011701">
    <property type="entry name" value="MFS"/>
</dbReference>
<sequence length="182" mass="19841">MIVMDAPIFLYAESLGASATVMGLIAGLTPLMVVFQIPAADHVSRVGYKRFITTGWTIRLFFVLPLIAVPLLSGQINQQSQLALVIGALFCFNLIRGIASTGWFPWITGLIPENVRGRYLTWETAANNIGSLVSLLIAALYLGANPGPNKFAFLFVFSLIMGLVSLWFVHRVPDSPVTEENA</sequence>
<gene>
    <name evidence="2" type="ORF">METZ01_LOCUS347501</name>
</gene>
<organism evidence="2">
    <name type="scientific">marine metagenome</name>
    <dbReference type="NCBI Taxonomy" id="408172"/>
    <lineage>
        <taxon>unclassified sequences</taxon>
        <taxon>metagenomes</taxon>
        <taxon>ecological metagenomes</taxon>
    </lineage>
</organism>
<dbReference type="GO" id="GO:0022857">
    <property type="term" value="F:transmembrane transporter activity"/>
    <property type="evidence" value="ECO:0007669"/>
    <property type="project" value="InterPro"/>
</dbReference>
<evidence type="ECO:0000256" key="1">
    <source>
        <dbReference type="SAM" id="Phobius"/>
    </source>
</evidence>
<feature type="transmembrane region" description="Helical" evidence="1">
    <location>
        <begin position="56"/>
        <end position="76"/>
    </location>
</feature>
<dbReference type="InterPro" id="IPR052528">
    <property type="entry name" value="Sugar_transport-like"/>
</dbReference>
<dbReference type="Pfam" id="PF07690">
    <property type="entry name" value="MFS_1"/>
    <property type="match status" value="1"/>
</dbReference>
<keyword evidence="1" id="KW-1133">Transmembrane helix</keyword>
<feature type="transmembrane region" description="Helical" evidence="1">
    <location>
        <begin position="82"/>
        <end position="104"/>
    </location>
</feature>
<feature type="transmembrane region" description="Helical" evidence="1">
    <location>
        <begin position="150"/>
        <end position="169"/>
    </location>
</feature>